<dbReference type="PROSITE" id="PS00934">
    <property type="entry name" value="GLYOXALASE_I_1"/>
    <property type="match status" value="1"/>
</dbReference>
<dbReference type="InterPro" id="IPR010730">
    <property type="entry name" value="HET"/>
</dbReference>
<dbReference type="InterPro" id="IPR029068">
    <property type="entry name" value="Glyas_Bleomycin-R_OHBP_Dase"/>
</dbReference>
<dbReference type="GO" id="GO:0004462">
    <property type="term" value="F:lactoylglutathione lyase activity"/>
    <property type="evidence" value="ECO:0007669"/>
    <property type="project" value="UniProtKB-UniRule"/>
</dbReference>
<evidence type="ECO:0000256" key="4">
    <source>
        <dbReference type="ARBA" id="ARBA00022723"/>
    </source>
</evidence>
<dbReference type="PROSITE" id="PS00935">
    <property type="entry name" value="GLYOXALASE_I_2"/>
    <property type="match status" value="1"/>
</dbReference>
<dbReference type="InterPro" id="IPR018146">
    <property type="entry name" value="Glyoxalase_1_CS"/>
</dbReference>
<sequence>MAATTDLNTYKFNHSMIRVKDPKESVKFYEFLGMSVIRKAEFPEAKFDLYFMGYNSKGATSFGNSSLDREGVIELTHNYGTESDPNYTINNGNKDPHRGFGHTCISVDNLQAACQRIEDAGYKFQKKLTEGRMNHIAFALDPDGYWVEVIGQKPLEETASIKETDNHTMIRVKDPQKSLKFYQEVLGMSLFRTSEAPNAGFNLYFLGYPGTQGVPQEGKTSDREGLLELTWNYGTEKDEAFSYHNGNSEPQGFGHICVSVDDLDAACQRFEDLKCNWKKRLTDGRMRNVAFLLDPDGYWVEVVQNDRYSNKQTLDASRRSSLSKQFLLSSFLFGNFQMRLLNTKSLDLEIFPTNEDIRYAILSHTWREGEVTFADLHQLQKRTQARGWDKIRRSCEIASELGFDYIWVDTCCIDKTSSAELSEAINSMFHWYEKAEVCIAYLDDFTPAAGSAVVDSGFEQCRWFFRGWTLQELIAPPELRFYSKEWNFVGTRTSLKAIIAKTSRVPDMMLEAHVNGQRQRLDNFSVAEKMSWAANRRTTRPEDMSYCLLGIFDINMPLLYGEGQGKAFRRLQEDIIKSTNDDSIYAWSCSDEQSKKQHFWGLLADTPSAFGQHKEGFVVKRSRYLARRSNHAATVSNRGLNVEFALAPLLNDKSDTIFIAMLDCDMQKENSSHALTPAIILQKMSWHSDSEFIRIRPDFLLVQLMNRIILPTADDLAQMRDGLRLPEAVPRQIFVPHGLSTLRAPRGILFHPAVKEPSHSLKPKDSLVVDVLTQPSEWLYFDERSHDGSIASPGQANHDFFDILSSLQRVQSYVLNFKPFSDLGVTEPMQPTILGSLELGIKQQSGWNSWHVCLVTGLEPLPPNPFGTPSLYTVPWYAFETKAKVTAGELDAVLDKKTRRGWHRLLDDMVLRVDFDLESRHSRLYYNAVLKVVTPSERYGTD</sequence>
<keyword evidence="4 8" id="KW-0479">Metal-binding</keyword>
<dbReference type="PROSITE" id="PS51819">
    <property type="entry name" value="VOC"/>
    <property type="match status" value="2"/>
</dbReference>
<comment type="caution">
    <text evidence="11">The sequence shown here is derived from an EMBL/GenBank/DDBJ whole genome shotgun (WGS) entry which is preliminary data.</text>
</comment>
<feature type="domain" description="VOC" evidence="10">
    <location>
        <begin position="164"/>
        <end position="305"/>
    </location>
</feature>
<dbReference type="EC" id="4.4.1.5" evidence="3 9"/>
<feature type="binding site" evidence="8">
    <location>
        <position position="301"/>
    </location>
    <ligand>
        <name>Zn(2+)</name>
        <dbReference type="ChEBI" id="CHEBI:29105"/>
        <note>ligand shared between dimeric partners</note>
    </ligand>
</feature>
<dbReference type="NCBIfam" id="TIGR00068">
    <property type="entry name" value="glyox_I"/>
    <property type="match status" value="2"/>
</dbReference>
<gene>
    <name evidence="11" type="ORF">Triagg1_288</name>
</gene>
<feature type="binding site" evidence="8">
    <location>
        <position position="255"/>
    </location>
    <ligand>
        <name>Zn(2+)</name>
        <dbReference type="ChEBI" id="CHEBI:29105"/>
        <note>ligand shared between dimeric partners</note>
    </ligand>
</feature>
<dbReference type="SUPFAM" id="SSF54593">
    <property type="entry name" value="Glyoxalase/Bleomycin resistance protein/Dihydroxybiphenyl dioxygenase"/>
    <property type="match status" value="2"/>
</dbReference>
<dbReference type="Pfam" id="PF06985">
    <property type="entry name" value="HET"/>
    <property type="match status" value="1"/>
</dbReference>
<evidence type="ECO:0000259" key="10">
    <source>
        <dbReference type="PROSITE" id="PS51819"/>
    </source>
</evidence>
<dbReference type="PANTHER" id="PTHR10374">
    <property type="entry name" value="LACTOYLGLUTATHIONE LYASE GLYOXALASE I"/>
    <property type="match status" value="1"/>
</dbReference>
<evidence type="ECO:0000313" key="11">
    <source>
        <dbReference type="EMBL" id="KAK4085298.1"/>
    </source>
</evidence>
<feature type="binding site" evidence="8">
    <location>
        <position position="228"/>
    </location>
    <ligand>
        <name>Zn(2+)</name>
        <dbReference type="ChEBI" id="CHEBI:29105"/>
        <note>ligand shared between dimeric partners</note>
    </ligand>
</feature>
<organism evidence="11 12">
    <name type="scientific">Trichoderma aggressivum f. europaeum</name>
    <dbReference type="NCBI Taxonomy" id="173218"/>
    <lineage>
        <taxon>Eukaryota</taxon>
        <taxon>Fungi</taxon>
        <taxon>Dikarya</taxon>
        <taxon>Ascomycota</taxon>
        <taxon>Pezizomycotina</taxon>
        <taxon>Sordariomycetes</taxon>
        <taxon>Hypocreomycetidae</taxon>
        <taxon>Hypocreales</taxon>
        <taxon>Hypocreaceae</taxon>
        <taxon>Trichoderma</taxon>
    </lineage>
</organism>
<evidence type="ECO:0000256" key="2">
    <source>
        <dbReference type="ARBA" id="ARBA00010363"/>
    </source>
</evidence>
<evidence type="ECO:0000256" key="6">
    <source>
        <dbReference type="ARBA" id="ARBA00023239"/>
    </source>
</evidence>
<dbReference type="CDD" id="cd07233">
    <property type="entry name" value="GlxI_Zn"/>
    <property type="match status" value="2"/>
</dbReference>
<comment type="function">
    <text evidence="9">Catalyzes the conversion of hemimercaptal, formed from methylglyoxal and glutathione, to S-lactoylglutathione.</text>
</comment>
<dbReference type="GO" id="GO:0046872">
    <property type="term" value="F:metal ion binding"/>
    <property type="evidence" value="ECO:0007669"/>
    <property type="project" value="UniProtKB-UniRule"/>
</dbReference>
<evidence type="ECO:0000256" key="5">
    <source>
        <dbReference type="ARBA" id="ARBA00022833"/>
    </source>
</evidence>
<accession>A0AAE1M7A8</accession>
<dbReference type="InterPro" id="IPR037523">
    <property type="entry name" value="VOC_core"/>
</dbReference>
<evidence type="ECO:0000256" key="3">
    <source>
        <dbReference type="ARBA" id="ARBA00012081"/>
    </source>
</evidence>
<reference evidence="11" key="1">
    <citation type="submission" date="2023-11" db="EMBL/GenBank/DDBJ databases">
        <title>The genome sequences of three competitors of mushroom-forming fungi.</title>
        <authorList>
            <person name="Beijen E."/>
            <person name="Ohm R.A."/>
        </authorList>
    </citation>
    <scope>NUCLEOTIDE SEQUENCE</scope>
    <source>
        <strain evidence="11">CBS 100526</strain>
    </source>
</reference>
<evidence type="ECO:0000256" key="1">
    <source>
        <dbReference type="ARBA" id="ARBA00005008"/>
    </source>
</evidence>
<comment type="pathway">
    <text evidence="1 9">Secondary metabolite metabolism; methylglyoxal degradation; (R)-lactate from methylglyoxal: step 1/2.</text>
</comment>
<evidence type="ECO:0000313" key="12">
    <source>
        <dbReference type="Proteomes" id="UP001273209"/>
    </source>
</evidence>
<dbReference type="Pfam" id="PF26640">
    <property type="entry name" value="DUF8212"/>
    <property type="match status" value="1"/>
</dbReference>
<keyword evidence="5 8" id="KW-0862">Zinc</keyword>
<dbReference type="Pfam" id="PF00903">
    <property type="entry name" value="Glyoxalase"/>
    <property type="match status" value="2"/>
</dbReference>
<proteinExistence type="inferred from homology"/>
<dbReference type="Gene3D" id="3.10.180.10">
    <property type="entry name" value="2,3-Dihydroxybiphenyl 1,2-Dioxygenase, domain 1"/>
    <property type="match status" value="2"/>
</dbReference>
<evidence type="ECO:0000256" key="9">
    <source>
        <dbReference type="RuleBase" id="RU361179"/>
    </source>
</evidence>
<dbReference type="Proteomes" id="UP001273209">
    <property type="component" value="Unassembled WGS sequence"/>
</dbReference>
<dbReference type="AlphaFoldDB" id="A0AAE1M7A8"/>
<comment type="cofactor">
    <cofactor evidence="8">
        <name>Zn(2+)</name>
        <dbReference type="ChEBI" id="CHEBI:29105"/>
    </cofactor>
    <text evidence="8">Binds 1 zinc ion per subunit. In the homodimer, two zinc ions are bound between subunits.</text>
</comment>
<feature type="active site" description="Proton donor/acceptor" evidence="7">
    <location>
        <position position="301"/>
    </location>
</feature>
<feature type="domain" description="VOC" evidence="10">
    <location>
        <begin position="11"/>
        <end position="152"/>
    </location>
</feature>
<evidence type="ECO:0000256" key="7">
    <source>
        <dbReference type="PIRSR" id="PIRSR604361-1"/>
    </source>
</evidence>
<dbReference type="InterPro" id="IPR004361">
    <property type="entry name" value="Glyoxalase_1"/>
</dbReference>
<dbReference type="PANTHER" id="PTHR10374:SF30">
    <property type="entry name" value="LACTOYLGLUTATHIONE LYASE"/>
    <property type="match status" value="1"/>
</dbReference>
<dbReference type="RefSeq" id="XP_062760638.1">
    <property type="nucleotide sequence ID" value="XM_062897886.1"/>
</dbReference>
<evidence type="ECO:0000256" key="8">
    <source>
        <dbReference type="PIRSR" id="PIRSR604361-3"/>
    </source>
</evidence>
<protein>
    <recommendedName>
        <fullName evidence="3 9">Lactoylglutathione lyase</fullName>
        <ecNumber evidence="3 9">4.4.1.5</ecNumber>
    </recommendedName>
    <alternativeName>
        <fullName evidence="9">Glyoxalase I</fullName>
    </alternativeName>
</protein>
<dbReference type="InterPro" id="IPR004360">
    <property type="entry name" value="Glyas_Fos-R_dOase_dom"/>
</dbReference>
<dbReference type="GeneID" id="87917014"/>
<keyword evidence="6 9" id="KW-0456">Lyase</keyword>
<dbReference type="EMBL" id="JAWRVG010000001">
    <property type="protein sequence ID" value="KAK4085298.1"/>
    <property type="molecule type" value="Genomic_DNA"/>
</dbReference>
<comment type="similarity">
    <text evidence="2 9">Belongs to the glyoxalase I family.</text>
</comment>
<keyword evidence="12" id="KW-1185">Reference proteome</keyword>
<comment type="catalytic activity">
    <reaction evidence="9">
        <text>(R)-S-lactoylglutathione = methylglyoxal + glutathione</text>
        <dbReference type="Rhea" id="RHEA:19069"/>
        <dbReference type="ChEBI" id="CHEBI:17158"/>
        <dbReference type="ChEBI" id="CHEBI:57474"/>
        <dbReference type="ChEBI" id="CHEBI:57925"/>
        <dbReference type="EC" id="4.4.1.5"/>
    </reaction>
</comment>
<name>A0AAE1M7A8_9HYPO</name>
<dbReference type="InterPro" id="IPR058525">
    <property type="entry name" value="DUF8212"/>
</dbReference>